<feature type="transmembrane region" description="Helical" evidence="4">
    <location>
        <begin position="94"/>
        <end position="113"/>
    </location>
</feature>
<feature type="region of interest" description="Disordered" evidence="3">
    <location>
        <begin position="1893"/>
        <end position="1918"/>
    </location>
</feature>
<dbReference type="GO" id="GO:0004866">
    <property type="term" value="F:endopeptidase inhibitor activity"/>
    <property type="evidence" value="ECO:0007669"/>
    <property type="project" value="InterPro"/>
</dbReference>
<dbReference type="SMART" id="SM01359">
    <property type="entry name" value="A2M_N_2"/>
    <property type="match status" value="1"/>
</dbReference>
<dbReference type="Gene3D" id="2.60.40.1930">
    <property type="match status" value="1"/>
</dbReference>
<dbReference type="Gene3D" id="1.50.10.20">
    <property type="match status" value="1"/>
</dbReference>
<dbReference type="Pfam" id="PF17973">
    <property type="entry name" value="bMG10"/>
    <property type="match status" value="1"/>
</dbReference>
<dbReference type="InterPro" id="IPR008930">
    <property type="entry name" value="Terpenoid_cyclase/PrenylTrfase"/>
</dbReference>
<gene>
    <name evidence="7" type="ORF">DD235_06440</name>
</gene>
<dbReference type="Pfam" id="PF00207">
    <property type="entry name" value="A2M"/>
    <property type="match status" value="1"/>
</dbReference>
<evidence type="ECO:0000256" key="4">
    <source>
        <dbReference type="SAM" id="Phobius"/>
    </source>
</evidence>
<dbReference type="Pfam" id="PF17972">
    <property type="entry name" value="bMG5"/>
    <property type="match status" value="1"/>
</dbReference>
<evidence type="ECO:0000313" key="8">
    <source>
        <dbReference type="Proteomes" id="UP000245212"/>
    </source>
</evidence>
<keyword evidence="4" id="KW-1133">Transmembrane helix</keyword>
<dbReference type="Gene3D" id="2.60.40.3710">
    <property type="match status" value="1"/>
</dbReference>
<evidence type="ECO:0000256" key="3">
    <source>
        <dbReference type="SAM" id="MobiDB-lite"/>
    </source>
</evidence>
<accession>A0A2V1JYJ0</accession>
<dbReference type="InterPro" id="IPR041203">
    <property type="entry name" value="Bact_A2M_MG5"/>
</dbReference>
<evidence type="ECO:0000313" key="7">
    <source>
        <dbReference type="EMBL" id="PWF23964.1"/>
    </source>
</evidence>
<dbReference type="Proteomes" id="UP000245212">
    <property type="component" value="Unassembled WGS sequence"/>
</dbReference>
<evidence type="ECO:0000259" key="5">
    <source>
        <dbReference type="SMART" id="SM01359"/>
    </source>
</evidence>
<dbReference type="InterPro" id="IPR051802">
    <property type="entry name" value="YfhM-like"/>
</dbReference>
<dbReference type="InterPro" id="IPR002890">
    <property type="entry name" value="MG2"/>
</dbReference>
<protein>
    <submittedName>
        <fullName evidence="7">Alpha-2-macroglobulin</fullName>
    </submittedName>
</protein>
<evidence type="ECO:0000256" key="1">
    <source>
        <dbReference type="ARBA" id="ARBA00010556"/>
    </source>
</evidence>
<dbReference type="Pfam" id="PF11974">
    <property type="entry name" value="bMG3"/>
    <property type="match status" value="1"/>
</dbReference>
<comment type="similarity">
    <text evidence="1">Belongs to the protease inhibitor I39 (alpha-2-macroglobulin) family. Bacterial alpha-2-macroglobulin subfamily.</text>
</comment>
<dbReference type="InterPro" id="IPR021868">
    <property type="entry name" value="Alpha_2_Macroglob_MG3"/>
</dbReference>
<keyword evidence="2" id="KW-0732">Signal</keyword>
<evidence type="ECO:0000259" key="6">
    <source>
        <dbReference type="SMART" id="SM01360"/>
    </source>
</evidence>
<keyword evidence="4" id="KW-0812">Transmembrane</keyword>
<sequence>MRDAFRVNRHACVASPQQQIGDNASVPLISARTMKFLSSLARPLRAVSGGVCRLLAACWVFLFGRVQWQAPAWLAALGSGFAWLGNGMRRRPRVAGAALAGLALVAAGAWYGWQWYESRPQPHTVQYRIVAPELTRYDENGRHVQPLRVAFAEPVAPLEAVGQVLTQGVSVSPAIDGQWRWSSSRLLVFEPAGDWPVGQKYDVTMQPERLLAPGVLLSSAQGTFETQAFNGWIEALTFYQDPQDEQIKRAAATVAFTHPVDEESVRRRVAFNLGKGLQYQAGQAAEPAIRFDEQGLKAYILSAALAVPLESVQAELRLDKGIKARSGGPALDRDMHRALTVPGRYQLEFESGGIIFADNDQGEPEPVLMLHSTRPMTDDTIAAGVQAWVLPVRARDQGYWDTMDVTDAVLARSSRIALTHVPSIEPLNTQHAFRFDAPPGRQIFVRVQAGLEAIGGYLARNPHLEVQTMPDYPRVLRFMSDGALLGLSGERRLGFMARGVPGAQVEIARMLPNQLHHLVDQGSGTFARPSLPESSFDRMVERERLDIMLPPGDPAKTRYSSVDLGDYLTAQGGRRGVFVVRIAATDDEDDRTFVQGYEARDTRFIVVTDLGIIAKRASDGSQDVFVQSIGTGEPVAQAQVELVGRNGLPVARQFTDAQGRAHFAQLGDLRRERAPLMIVVSAGTDMSFLPLAKRSHYLDYSRFDVGGAYESGQPDRLQGYLFTDRGLYRPGETAHLGLIVRRADWQGDLAGMPLEFRVFDPRGMMVLRQRYSLSAGGFDEMEYTSSETAAAGDYQASLHLMGPDGEETEIGSTTFRVRDFEPDRMKVGLDLTAQPVVGWVRPDQVQARVEAMHLFGAPASDRRVSAEMRLAPAFAGFERYRDYRFRAYNPRSEVSIENLPDQQTDENGQATFDLGLDRFAEGTYGLQLLTRVYEAEGGRNVAAQSRVLVSSAPWLVGVRSRDALDYVARGAQRAVDWLAVGPDLEPVAVEGLTLDLVEKRYVSVLVRQPDDTYRYVSRLKEVSLGSQPFGVPVAGRASPLDTGKPGDFSLRLMDAEGRLLNAIDYSVAGAANMTRALDRNAELQLKLDRAQYRPGDEIEISVRAPYVGAGLITIERDRVYQAQWFRADTTSSVQRIRIPDGLEGNAYVNVQFVRAPSSDEIYASPLSVGVAPFKLSLERRTLPLALTSPEKIEPGQTLTFSLESGRPARAVVYAVDEGILSVARYRTPEPLAHFFRKRALEVETSQILDLILPEFSRLLNAAAAGGDGEGVLDAHLNPFKRKRQPPVAWWSGLIDVPAGRSQFSYTVPESFNGSLRLFAVAVDAQGIGVAEAASAVRGPLVITPNVPAAVSPGDRFEVTAGVYSNLDAPAEVRLEVVADTGLVLADGTQQTLTLAPRREQTLKLQVQAGEQLGAAALRWTAHLPDGRKVSIGEEISVRPLSTHRVTLDAGRFSAGSQTLALSRNLHDAYRQVGLSAAASPLAWISGLSQYLGDYSYSCTEQMVSKAMPALVLGTEAGGTTQQARDAYAQAERLLRQRMNYDGGIGMWSASLAADDMATLYALDFLIEARQRGLVVSDDLLARTLDYAEALANRPSEGMEDLRLRAYAAYLLTRQGRQAGRMLADIREQYEVYHGDAWRRDLGAAYLAAAYRLMREDRQADALFADVPWQLLSPWQRSGQYSDPLIHDAERLTLMSRHFAAARKNVPDAVLDRMGEAIAAQRYSSYSAALLVRALDAYGTQAGADMALQASARMAAQAGATEGQQIALDLQGNPPQATVPVGTRQVELEKTGRAPAFYMLSQAGFDRDVPTQPVYEGLEVMHAYLDLGGKPLTRAEVGQEMLVQVRVRVTDDNRSGQVAVVDLLPGGVEPVYRMAPQVDENSSGYDAAADESGEYFDEEGGEGGWRAPIGEPERSDWEPEQVDVREDRVILYGWLDRQDRTFVYRVRAVSAGEFGIPPAYAEGMYDPTLQARGAVGRLEIVQP</sequence>
<keyword evidence="8" id="KW-1185">Reference proteome</keyword>
<dbReference type="InterPro" id="IPR011625">
    <property type="entry name" value="A2M_N_BRD"/>
</dbReference>
<comment type="caution">
    <text evidence="7">The sequence shown here is derived from an EMBL/GenBank/DDBJ whole genome shotgun (WGS) entry which is preliminary data.</text>
</comment>
<proteinExistence type="inferred from homology"/>
<dbReference type="SMART" id="SM01360">
    <property type="entry name" value="A2M"/>
    <property type="match status" value="1"/>
</dbReference>
<feature type="transmembrane region" description="Helical" evidence="4">
    <location>
        <begin position="70"/>
        <end position="87"/>
    </location>
</feature>
<feature type="domain" description="Alpha-2-macroglobulin bait region" evidence="5">
    <location>
        <begin position="1083"/>
        <end position="1222"/>
    </location>
</feature>
<name>A0A2V1JYJ0_9BURK</name>
<dbReference type="PANTHER" id="PTHR40094">
    <property type="entry name" value="ALPHA-2-MACROGLOBULIN HOMOLOG"/>
    <property type="match status" value="1"/>
</dbReference>
<organism evidence="7 8">
    <name type="scientific">Corticimicrobacter populi</name>
    <dbReference type="NCBI Taxonomy" id="2175229"/>
    <lineage>
        <taxon>Bacteria</taxon>
        <taxon>Pseudomonadati</taxon>
        <taxon>Pseudomonadota</taxon>
        <taxon>Betaproteobacteria</taxon>
        <taxon>Burkholderiales</taxon>
        <taxon>Alcaligenaceae</taxon>
        <taxon>Corticimicrobacter</taxon>
    </lineage>
</organism>
<dbReference type="EMBL" id="QETA01000002">
    <property type="protein sequence ID" value="PWF23964.1"/>
    <property type="molecule type" value="Genomic_DNA"/>
</dbReference>
<dbReference type="Pfam" id="PF07703">
    <property type="entry name" value="A2M_BRD"/>
    <property type="match status" value="1"/>
</dbReference>
<reference evidence="8" key="1">
    <citation type="submission" date="2018-05" db="EMBL/GenBank/DDBJ databases">
        <authorList>
            <person name="Li Y."/>
        </authorList>
    </citation>
    <scope>NUCLEOTIDE SEQUENCE [LARGE SCALE GENOMIC DNA]</scope>
    <source>
        <strain evidence="8">3d-2-2</strain>
    </source>
</reference>
<feature type="transmembrane region" description="Helical" evidence="4">
    <location>
        <begin position="44"/>
        <end position="64"/>
    </location>
</feature>
<feature type="domain" description="Alpha-2-macroglobulin" evidence="6">
    <location>
        <begin position="1287"/>
        <end position="1376"/>
    </location>
</feature>
<dbReference type="PANTHER" id="PTHR40094:SF1">
    <property type="entry name" value="UBIQUITIN DOMAIN-CONTAINING PROTEIN"/>
    <property type="match status" value="1"/>
</dbReference>
<dbReference type="InterPro" id="IPR001599">
    <property type="entry name" value="Macroglobln_a2"/>
</dbReference>
<dbReference type="Pfam" id="PF01835">
    <property type="entry name" value="MG2"/>
    <property type="match status" value="1"/>
</dbReference>
<dbReference type="SUPFAM" id="SSF48239">
    <property type="entry name" value="Terpenoid cyclases/Protein prenyltransferases"/>
    <property type="match status" value="1"/>
</dbReference>
<evidence type="ECO:0000256" key="2">
    <source>
        <dbReference type="ARBA" id="ARBA00022729"/>
    </source>
</evidence>
<keyword evidence="4" id="KW-0472">Membrane</keyword>
<dbReference type="InterPro" id="IPR041246">
    <property type="entry name" value="Bact_MG10"/>
</dbReference>